<evidence type="ECO:0000256" key="7">
    <source>
        <dbReference type="SAM" id="MobiDB-lite"/>
    </source>
</evidence>
<dbReference type="SUPFAM" id="SSF52540">
    <property type="entry name" value="P-loop containing nucleoside triphosphate hydrolases"/>
    <property type="match status" value="1"/>
</dbReference>
<evidence type="ECO:0000259" key="8">
    <source>
        <dbReference type="PROSITE" id="PS51981"/>
    </source>
</evidence>
<evidence type="ECO:0000256" key="2">
    <source>
        <dbReference type="ARBA" id="ARBA00022490"/>
    </source>
</evidence>
<sequence>ATPEKDINAQDDQNDDTVISEATPEKDINAQNDQNDDTVIDPQSDEKDKNAQNNDTDTDSQDDETDINAQNDEMDINVQNDEKIKNIQNDKVNISETNANTNIEDLSIQESSKSVKRNWSIKRVFSVRKKKNKNNQSNDIIKVFKDDASVNQSHDIVTEQDDHHVIPPEPLIENMTTTYFHVIMPKKVFKKKLEVFVIGNIDKLGDTRYGIVRLNRHENNPIYWYSDPINIPINVIEDKPFKYSYFVYKGNKSSLAKKLFNQFTSKSSSDEVIVPDIHADPSNWCWDNNKREFIFRENQYDIWDNNEKFQIRPKDILKNYPYISVIYESINEKNLKEKIIEYLGIRKAHAHVLDYDMLEQFIFKNFNDSNPIKQNVFLCVLLGYVINEKMFKSHMPLGYNLPEIFPSIDMLQTFKNINKDDLPHEVIEMLPQVVCAVVLHISTYSTKFEWIKAFEVAPIIDPKYTFLDQFKTPVCTRENESKFLESINKFVKPCMDEITNDNIYVKVCKNLISLCQSIGAIIFLWQTIFHSDSNISEDLCEYSLDRLTYFMLNDNAKELEKHLKEIPVNFSNIDFAPIFRQRIFKLLTSLNVNWGKDNVESILKLLNSNRLDWQENSILQALNYISASKNMELLQSFPNQLVTFLDEGFKNINLKDKQLSEICTQWFKSTLKYSSKDIEENFACTIFDYLSIMCSIMKKYDITCNRLFNAAEEAVKVLKDNVIFDAAADIGDLNQNELIEIFSSVLKERFDCNQNSDTNLLDKILRICKSNGQQLHIPNKLCEDIVFHILTKLQPNLSNIEMNIIEDNFHMILLASSTTGSVEELNSRHIYVQTVRRAINQLAKKLLDKSIEINMLKNILLGYDDNQLLAYFSTIYEISELKINKKVLQDLRKSYESYMDKLKKLDIFYNRFCIKATDKQDYILDIERKLNMQEIVILENITKKLFWKFHYSIIEIAQRSYIYIESQTFKNVFEKYLESNEETLTVELIALRYIHASLLDYDNLRAEYKDWTKLECSKISSFWKGIDVNNINYELELMSRGMKWQPKDKLKKAVSYLAHIKSWRERLDDLGKTLKNFRVPDVADSWVTNVYNRLLKESLTLLELYNAFNEANKHIHNLDDNCWAMIGALSFAGDFISWLQTIAEGDLRNLINGVDDKREVQDETVASLIEVKQFLAPLIKYMVKLFKEGKSTLTVINKFLDHICKITSKNESLHEKITQCCSSSLALQNIYFSILNRGEVTKERIKDAATRGSYKFYRDENHDKCMVELVCKDKSGTENSYDLFGLQDLQGQALLIAKQAASAFVLRLPVEKGSSLEQGTDDLMKFVQQVDTVHQIIKYSSQLMELGHFSYRKWNITINSTENMISLLENLKQDLDKWKKIMEQAQNEYYCLTFYTAKQILAFYDYFSCNGTVDSKTLETCKTLLKFVSKGAELPPNKGDITIDIYQTNFKDVLWKIGEKLETIFKRRSEYPRLIRARLEPIMSDVVYSGKLFVAACTDTYRVPNIILSLYANHLCKSCHLYPEPWQLLMCRATTTAEEISLFIKRCFLASKKGYKDYLFCIAGLEFLDFELQYMLVNDIRYYQETENDYYIALICCRENGVHHHILDQFSERVCPTNGLGEYTMTNMYKELCPNVFCVTSDLSGQGKSEYIKNASFEKDLIIRSLLISDNIRFDELVRKLSECKLRSIESMHLNIVSADSPIDVNVFLFELLTFGFVSNKMEIVCLPKCIFIEVASTDNDRLLNSIPIAKYLNRVNIKWNINNLAVSREFSSPIQIVSQYLDTYDRNELNEKDIPFTGLRRVNKTIEPNRCHQLVQKYFLNDNDESITSYRFIEIFLKVLADQLIRLSSSSYFTVDNLKLMVGDKDIRTTLMKTLLEVSKDFATRSIATKAAQLESTLNVDNDQLEKIVQWDASNHLLVFFLSQTPDSICALYRNRDNVPDNVKQLLLSQEISNYQVDPSQPEEQKIWELDNYHTMSSSSLLEKLERIARNSMGELKLPNYALSADNLLKMALILLRARANIPVVICGEAGCGKTSLIGFLAAVVEVKFRVLSLHAGIQENQIHKFMVTSTKYAKDGQVWLFFDEINTCNHIGLLADLIAHRTLSGRPIHWNIRLFAACNPYRLRKKSASSVGLEKNYQEQSQLVYQVHPLPNQILDYVWDYGILKPEDEKEYIKIMVESQIGSYPLFVDLLCESQEFIRSVEEPYTVSLRDVKRAIKLAKWFQKSLKERPPAMRTNSISLLLKHWSYPPKDNKKLMRCSFVLSLGLCYQSRLYDQDLRKRYRERMSRIFKEHRDKLSASDFQMIIRKEQEDFMQRMVIPPSTADNEALLENILVMIVCILNRIPVFIIGSPGSSKSLAIRIISSNLRGADSEDEYFKTLPQVYFIPHQGSASSTSAGIVKVFDKAKNYQKTSSEAYPVQAVVLLDEVGLAETSRFNPLKVLHALLEPGFSREDSIESPEVSVVDKSKEKSKESSKEKSKESSKENSNEKLYENSNEELNENSKDLIICEDILIDSDDEAIVSLKSDDWIDIDEDEIIVSDIKNDNSLISNGRKKDIIEKPSGSGSKKEFNDDPAVSVVGISNWRLDNSKSSRALLVQRPKFGVEDLFLTASMLLDGKTKNEITDSRLRQLADAYLDYEKNQKYKNFHGLRDYYSLVKSLSDSDPTMSTLKQLELGLIRNFGGTDQTKLICENYFGKVLNSFSSNKNYIYTPIPIEKLINENLNRKDTRHLMVIGKSDSLVDLLTYHVRNQQLDPVVLCGSQFPDDGDGDYLYAVLSRIMMCVEAGRPLILTDLDIIYGSLYDLWNQNYITLGSRKDTKYFTRVALGAYSNPMLYVHPDFKCILVMDESKLEYTDPPLLNRFEKQRLTLNDILSEHHNELCDVLVKWVRQISTVQGVAANEFTEKDIFIGFNKEETIQSLVFDQCRMEEKNGNDELTLERCKERLIAIASSDGIVRAKQSLLFKLKPQEVNELYESYFNDGLHDDIESCLRTLLGDKKNRKKEAQLIIVNTFSNINTDIKACLGTLEITCQIDKLSTFKTEAQLQDRIKHFWLDSNDELLVLQCDQTMINSSCIKLAKFIIEQIRTKYLEKKRKNDNDVPVKHVCILLHIHREQRTASYFDFMCGWNQITVGTLTPEEKNLPVFLNGKITNVMNSVLPFEEILEQELLWCLLCIRYPSTMDSLEHIKYLVNEIPKYPRIVKAMKQKTLEWLDEDMNTLGEWQLKVATNKRVLYLHSSFCTALQAYIRISVRKNIAKQLCVLERLSALKTLINLECKNGDNYLIEFWYQMFDNNKVIDIEFLMDPKPDIYPMESGPYTLDFPFSYYLFKQINLYEKLYLEDIKILKEDKNNIDNYTGDLLDNVLADCFERFQSILSKIPALEGAPSHIASHLYYKDFLTFISSNHGGSENFKLINLLLLRPKDINDGFENFEKDLPDIAARLTLDRIHNIRNEQQFDQWQLEASQILILCSELSTGPLSLSLQLLNICNDLVSKQVIPFDRLSTVVNIGLNGLSDSRFIDHIFRFFDSNTHPNTIASIARQNFVQRILDIIPLESPTRLHFYEKLFEQAQPLPFTAFIVLCIFRSEEQDQFTAIIRNTNEVLHSSPRLNIINTQLEKNSCNSQLAALCCDVIQKEFFAKLEFGRLQQLFRDALQALCSKYVKPLQIICAIALLKKFVSSFWSSLARGNALNEPIKFNSIDSNRFMIEMNELMQTQHPQVQSLKYYFLKRLRSRGLSMNDLKQFCNLQKDNLPWLTDLPWNKDNDSRLPFNPYILFNEYDDADDSLNGRAQLNSFLKKLSSANNVNLRIAFVGVIVNRLYSINAMRSLNANENEMVANLKVFLDTINLSPVYKQLIMRLLNDDHSIFQIRPNIDNKNLLICLVIIHILAVHASLPFNHSPLTLYLHRLQDAQNTYILTCPSDEEAILMGAITGVAWYSCDCGYKYVVTECGQTMQNWDCPKCGKTIGGQHHKAAAGQTRLDQTQVQNTINNSDKTGYIMETGSLEQYKSVREMTSPSYRILHIFIHAIISASASKTGSTEIILSGNESELLSALELLLCFIKRTASSDGNITLKSYIQQWVKLSVLTENKALEKVLNTGLRLKHVIALYEIIEGKIADIMIESITVKYKASLTKEIEEEILESCSFDMASEKQKIAKQSNIFKEDGK</sequence>
<keyword evidence="6" id="KW-0391">Immunity</keyword>
<dbReference type="PROSITE" id="PS51981">
    <property type="entry name" value="ZF_RZ"/>
    <property type="match status" value="1"/>
</dbReference>
<evidence type="ECO:0000313" key="9">
    <source>
        <dbReference type="EMBL" id="CAG8535691.1"/>
    </source>
</evidence>
<proteinExistence type="predicted"/>
<dbReference type="InterPro" id="IPR027417">
    <property type="entry name" value="P-loop_NTPase"/>
</dbReference>
<dbReference type="InterPro" id="IPR003593">
    <property type="entry name" value="AAA+_ATPase"/>
</dbReference>
<comment type="caution">
    <text evidence="9">The sequence shown here is derived from an EMBL/GenBank/DDBJ whole genome shotgun (WGS) entry which is preliminary data.</text>
</comment>
<keyword evidence="2" id="KW-0963">Cytoplasm</keyword>
<accession>A0ABM8W660</accession>
<comment type="subcellular location">
    <subcellularLocation>
        <location evidence="1">Cytoplasm</location>
    </subcellularLocation>
</comment>
<keyword evidence="3" id="KW-0479">Metal-binding</keyword>
<evidence type="ECO:0000256" key="4">
    <source>
        <dbReference type="ARBA" id="ARBA00022771"/>
    </source>
</evidence>
<evidence type="ECO:0000256" key="1">
    <source>
        <dbReference type="ARBA" id="ARBA00004496"/>
    </source>
</evidence>
<evidence type="ECO:0000256" key="5">
    <source>
        <dbReference type="ARBA" id="ARBA00022833"/>
    </source>
</evidence>
<dbReference type="InterPro" id="IPR031248">
    <property type="entry name" value="RNF213"/>
</dbReference>
<dbReference type="CDD" id="cd00009">
    <property type="entry name" value="AAA"/>
    <property type="match status" value="1"/>
</dbReference>
<dbReference type="InterPro" id="IPR046439">
    <property type="entry name" value="ZF_RZ_dom"/>
</dbReference>
<dbReference type="Pfam" id="PF20173">
    <property type="entry name" value="ZnF_RZ-type"/>
    <property type="match status" value="1"/>
</dbReference>
<dbReference type="PANTHER" id="PTHR22605:SF1">
    <property type="entry name" value="RZ-TYPE DOMAIN-CONTAINING PROTEIN"/>
    <property type="match status" value="1"/>
</dbReference>
<feature type="compositionally biased region" description="Acidic residues" evidence="7">
    <location>
        <begin position="56"/>
        <end position="66"/>
    </location>
</feature>
<gene>
    <name evidence="9" type="ORF">GMARGA_LOCUS3837</name>
</gene>
<dbReference type="SMART" id="SM00382">
    <property type="entry name" value="AAA"/>
    <property type="match status" value="2"/>
</dbReference>
<protein>
    <submittedName>
        <fullName evidence="9">30956_t:CDS:1</fullName>
    </submittedName>
</protein>
<dbReference type="PANTHER" id="PTHR22605">
    <property type="entry name" value="RZ-TYPE DOMAIN-CONTAINING PROTEIN"/>
    <property type="match status" value="1"/>
</dbReference>
<keyword evidence="10" id="KW-1185">Reference proteome</keyword>
<keyword evidence="4" id="KW-0863">Zinc-finger</keyword>
<keyword evidence="5" id="KW-0862">Zinc</keyword>
<dbReference type="Proteomes" id="UP000789901">
    <property type="component" value="Unassembled WGS sequence"/>
</dbReference>
<feature type="non-terminal residue" evidence="9">
    <location>
        <position position="1"/>
    </location>
</feature>
<reference evidence="9 10" key="1">
    <citation type="submission" date="2021-06" db="EMBL/GenBank/DDBJ databases">
        <authorList>
            <person name="Kallberg Y."/>
            <person name="Tangrot J."/>
            <person name="Rosling A."/>
        </authorList>
    </citation>
    <scope>NUCLEOTIDE SEQUENCE [LARGE SCALE GENOMIC DNA]</scope>
    <source>
        <strain evidence="9 10">120-4 pot B 10/14</strain>
    </source>
</reference>
<name>A0ABM8W660_GIGMA</name>
<feature type="region of interest" description="Disordered" evidence="7">
    <location>
        <begin position="1"/>
        <end position="78"/>
    </location>
</feature>
<feature type="compositionally biased region" description="Basic and acidic residues" evidence="7">
    <location>
        <begin position="2464"/>
        <end position="2493"/>
    </location>
</feature>
<evidence type="ECO:0000256" key="6">
    <source>
        <dbReference type="ARBA" id="ARBA00022859"/>
    </source>
</evidence>
<dbReference type="EMBL" id="CAJVQB010001439">
    <property type="protein sequence ID" value="CAG8535691.1"/>
    <property type="molecule type" value="Genomic_DNA"/>
</dbReference>
<evidence type="ECO:0000256" key="3">
    <source>
        <dbReference type="ARBA" id="ARBA00022723"/>
    </source>
</evidence>
<organism evidence="9 10">
    <name type="scientific">Gigaspora margarita</name>
    <dbReference type="NCBI Taxonomy" id="4874"/>
    <lineage>
        <taxon>Eukaryota</taxon>
        <taxon>Fungi</taxon>
        <taxon>Fungi incertae sedis</taxon>
        <taxon>Mucoromycota</taxon>
        <taxon>Glomeromycotina</taxon>
        <taxon>Glomeromycetes</taxon>
        <taxon>Diversisporales</taxon>
        <taxon>Gigasporaceae</taxon>
        <taxon>Gigaspora</taxon>
    </lineage>
</organism>
<feature type="domain" description="RZ-type" evidence="8">
    <location>
        <begin position="3918"/>
        <end position="3984"/>
    </location>
</feature>
<evidence type="ECO:0000313" key="10">
    <source>
        <dbReference type="Proteomes" id="UP000789901"/>
    </source>
</evidence>
<feature type="region of interest" description="Disordered" evidence="7">
    <location>
        <begin position="2458"/>
        <end position="2497"/>
    </location>
</feature>
<dbReference type="Gene3D" id="3.40.50.300">
    <property type="entry name" value="P-loop containing nucleotide triphosphate hydrolases"/>
    <property type="match status" value="1"/>
</dbReference>